<proteinExistence type="predicted"/>
<accession>A0ABD5RDN8</accession>
<dbReference type="AlphaFoldDB" id="A0ABD5RDN8"/>
<dbReference type="SUPFAM" id="SSF52540">
    <property type="entry name" value="P-loop containing nucleoside triphosphate hydrolases"/>
    <property type="match status" value="1"/>
</dbReference>
<reference evidence="1 2" key="1">
    <citation type="journal article" date="2019" name="Int. J. Syst. Evol. Microbiol.">
        <title>The Global Catalogue of Microorganisms (GCM) 10K type strain sequencing project: providing services to taxonomists for standard genome sequencing and annotation.</title>
        <authorList>
            <consortium name="The Broad Institute Genomics Platform"/>
            <consortium name="The Broad Institute Genome Sequencing Center for Infectious Disease"/>
            <person name="Wu L."/>
            <person name="Ma J."/>
        </authorList>
    </citation>
    <scope>NUCLEOTIDE SEQUENCE [LARGE SCALE GENOMIC DNA]</scope>
    <source>
        <strain evidence="1 2">CGMCC 1.12237</strain>
    </source>
</reference>
<organism evidence="1 2">
    <name type="scientific">Salinirubrum litoreum</name>
    <dbReference type="NCBI Taxonomy" id="1126234"/>
    <lineage>
        <taxon>Archaea</taxon>
        <taxon>Methanobacteriati</taxon>
        <taxon>Methanobacteriota</taxon>
        <taxon>Stenosarchaea group</taxon>
        <taxon>Halobacteria</taxon>
        <taxon>Halobacteriales</taxon>
        <taxon>Haloferacaceae</taxon>
        <taxon>Salinirubrum</taxon>
    </lineage>
</organism>
<dbReference type="EMBL" id="JBHSKX010000002">
    <property type="protein sequence ID" value="MFC5368164.1"/>
    <property type="molecule type" value="Genomic_DNA"/>
</dbReference>
<evidence type="ECO:0008006" key="3">
    <source>
        <dbReference type="Google" id="ProtNLM"/>
    </source>
</evidence>
<sequence>MTEGIDATDVVPGLTVDPGQTVLLTGPPMTGKRSLALDLLSASFDADDAALLVSTMRPVSESLSALQSATGAAPTRLRGIDCARDPAGEQPNVSSVSSPSDLTGIGMHADRHLGELADAGYRSRIGVVSISTILPLTEFRPVYRFLHVLTGRTAATGGTGVFVLDSEAHDDRVVAAFTSLFDSRVEIRDDEAGRSVRVLDTGGETGEWHSLAASEQ</sequence>
<evidence type="ECO:0000313" key="1">
    <source>
        <dbReference type="EMBL" id="MFC5368164.1"/>
    </source>
</evidence>
<dbReference type="InterPro" id="IPR055927">
    <property type="entry name" value="DUF7504"/>
</dbReference>
<protein>
    <recommendedName>
        <fullName evidence="3">RecA-superfamily ATPase, KaiC/GvpD/RAD55 family</fullName>
    </recommendedName>
</protein>
<comment type="caution">
    <text evidence="1">The sequence shown here is derived from an EMBL/GenBank/DDBJ whole genome shotgun (WGS) entry which is preliminary data.</text>
</comment>
<dbReference type="InterPro" id="IPR027417">
    <property type="entry name" value="P-loop_NTPase"/>
</dbReference>
<dbReference type="RefSeq" id="WP_227230400.1">
    <property type="nucleotide sequence ID" value="NZ_JAJCVJ010000002.1"/>
</dbReference>
<evidence type="ECO:0000313" key="2">
    <source>
        <dbReference type="Proteomes" id="UP001596201"/>
    </source>
</evidence>
<name>A0ABD5RDN8_9EURY</name>
<gene>
    <name evidence="1" type="ORF">ACFPJ5_14605</name>
</gene>
<dbReference type="Gene3D" id="3.40.50.300">
    <property type="entry name" value="P-loop containing nucleotide triphosphate hydrolases"/>
    <property type="match status" value="1"/>
</dbReference>
<keyword evidence="2" id="KW-1185">Reference proteome</keyword>
<dbReference type="Proteomes" id="UP001596201">
    <property type="component" value="Unassembled WGS sequence"/>
</dbReference>
<dbReference type="Pfam" id="PF24336">
    <property type="entry name" value="DUF7504"/>
    <property type="match status" value="1"/>
</dbReference>